<dbReference type="GO" id="GO:0071949">
    <property type="term" value="F:FAD binding"/>
    <property type="evidence" value="ECO:0007669"/>
    <property type="project" value="InterPro"/>
</dbReference>
<evidence type="ECO:0000313" key="7">
    <source>
        <dbReference type="EMBL" id="OGC43922.1"/>
    </source>
</evidence>
<dbReference type="GO" id="GO:0016491">
    <property type="term" value="F:oxidoreductase activity"/>
    <property type="evidence" value="ECO:0007669"/>
    <property type="project" value="UniProtKB-KW"/>
</dbReference>
<dbReference type="PANTHER" id="PTHR42934:SF1">
    <property type="entry name" value="GLYCOLATE OXIDASE SUBUNIT GLCD"/>
    <property type="match status" value="1"/>
</dbReference>
<dbReference type="Proteomes" id="UP000177025">
    <property type="component" value="Unassembled WGS sequence"/>
</dbReference>
<sequence>MPIKKEIIQELQDIVGNESCLFSNAALYVYAFDGGIHRKKPDVVVQPQTTSQVQKIVLLANKHRVPLVPRGAGSGLCGMAVPIDGGIVVDMQRMNKIKEIRVGDLFCIVEPGVICDDFNAALGPAKFFIPGPASSEVATLGGMIALNASGGKAVKYGAIRDYVLGLEIVTPTGEIATLGTKTIKHSSGYQLERLIVGSEGTLGIITEANIRIAPKPKKIAACVASYDDLEKAGQCVSNIIARPLIPSELEIMSEPCIKAVNKAAKMNLPEVAGILLIELDGSPEDVKRDIEIVGQICKETGAVSVEFTEDQKRIAELWKARKQMIPSLSILKEEYVTTMLADDMAVPVSQIPKAVAGIWEISQKYDIIIPPYGHAGDGNLHTKVLMNATNPEHWKQAQSAVREVYDLIHALGGTTTGEHGIGITKAPDFHRERKTMIPMMKAIKKALDPNNIMNPHKIDQWTEGFVHELRYPTDPKRKLSGHLAKWENEMMTCT</sequence>
<dbReference type="InterPro" id="IPR006094">
    <property type="entry name" value="Oxid_FAD_bind_N"/>
</dbReference>
<evidence type="ECO:0000256" key="3">
    <source>
        <dbReference type="ARBA" id="ARBA00022630"/>
    </source>
</evidence>
<dbReference type="InterPro" id="IPR016171">
    <property type="entry name" value="Vanillyl_alc_oxidase_C-sub2"/>
</dbReference>
<dbReference type="InterPro" id="IPR004113">
    <property type="entry name" value="FAD-bd_oxidored_4_C"/>
</dbReference>
<comment type="similarity">
    <text evidence="2">Belongs to the FAD-binding oxidoreductase/transferase type 4 family.</text>
</comment>
<comment type="caution">
    <text evidence="7">The sequence shown here is derived from an EMBL/GenBank/DDBJ whole genome shotgun (WGS) entry which is preliminary data.</text>
</comment>
<protein>
    <submittedName>
        <fullName evidence="7">FAD linked oxidase-like protein</fullName>
    </submittedName>
</protein>
<evidence type="ECO:0000256" key="5">
    <source>
        <dbReference type="ARBA" id="ARBA00023002"/>
    </source>
</evidence>
<organism evidence="7 8">
    <name type="scientific">candidate division WOR-3 bacterium RBG_13_43_14</name>
    <dbReference type="NCBI Taxonomy" id="1802590"/>
    <lineage>
        <taxon>Bacteria</taxon>
        <taxon>Bacteria division WOR-3</taxon>
    </lineage>
</organism>
<gene>
    <name evidence="7" type="ORF">A2Y85_06740</name>
</gene>
<keyword evidence="5" id="KW-0560">Oxidoreductase</keyword>
<dbReference type="Gene3D" id="1.10.45.10">
    <property type="entry name" value="Vanillyl-alcohol Oxidase, Chain A, domain 4"/>
    <property type="match status" value="1"/>
</dbReference>
<evidence type="ECO:0000313" key="8">
    <source>
        <dbReference type="Proteomes" id="UP000177025"/>
    </source>
</evidence>
<dbReference type="AlphaFoldDB" id="A0A1F4UG80"/>
<dbReference type="InterPro" id="IPR036318">
    <property type="entry name" value="FAD-bd_PCMH-like_sf"/>
</dbReference>
<comment type="cofactor">
    <cofactor evidence="1">
        <name>FAD</name>
        <dbReference type="ChEBI" id="CHEBI:57692"/>
    </cofactor>
</comment>
<dbReference type="Pfam" id="PF01565">
    <property type="entry name" value="FAD_binding_4"/>
    <property type="match status" value="1"/>
</dbReference>
<keyword evidence="3" id="KW-0285">Flavoprotein</keyword>
<dbReference type="SUPFAM" id="SSF55103">
    <property type="entry name" value="FAD-linked oxidases, C-terminal domain"/>
    <property type="match status" value="1"/>
</dbReference>
<dbReference type="Gene3D" id="3.30.465.10">
    <property type="match status" value="1"/>
</dbReference>
<evidence type="ECO:0000259" key="6">
    <source>
        <dbReference type="PROSITE" id="PS51387"/>
    </source>
</evidence>
<proteinExistence type="inferred from homology"/>
<dbReference type="Gene3D" id="3.30.70.2740">
    <property type="match status" value="1"/>
</dbReference>
<dbReference type="Pfam" id="PF02913">
    <property type="entry name" value="FAD-oxidase_C"/>
    <property type="match status" value="1"/>
</dbReference>
<dbReference type="InterPro" id="IPR016164">
    <property type="entry name" value="FAD-linked_Oxase-like_C"/>
</dbReference>
<dbReference type="PANTHER" id="PTHR42934">
    <property type="entry name" value="GLYCOLATE OXIDASE SUBUNIT GLCD"/>
    <property type="match status" value="1"/>
</dbReference>
<dbReference type="FunFam" id="3.30.70.2740:FF:000001">
    <property type="entry name" value="D-lactate dehydrogenase mitochondrial"/>
    <property type="match status" value="1"/>
</dbReference>
<dbReference type="InterPro" id="IPR016166">
    <property type="entry name" value="FAD-bd_PCMH"/>
</dbReference>
<evidence type="ECO:0000256" key="2">
    <source>
        <dbReference type="ARBA" id="ARBA00008000"/>
    </source>
</evidence>
<dbReference type="InterPro" id="IPR016169">
    <property type="entry name" value="FAD-bd_PCMH_sub2"/>
</dbReference>
<reference evidence="7 8" key="1">
    <citation type="journal article" date="2016" name="Nat. Commun.">
        <title>Thousands of microbial genomes shed light on interconnected biogeochemical processes in an aquifer system.</title>
        <authorList>
            <person name="Anantharaman K."/>
            <person name="Brown C.T."/>
            <person name="Hug L.A."/>
            <person name="Sharon I."/>
            <person name="Castelle C.J."/>
            <person name="Probst A.J."/>
            <person name="Thomas B.C."/>
            <person name="Singh A."/>
            <person name="Wilkins M.J."/>
            <person name="Karaoz U."/>
            <person name="Brodie E.L."/>
            <person name="Williams K.H."/>
            <person name="Hubbard S.S."/>
            <person name="Banfield J.F."/>
        </authorList>
    </citation>
    <scope>NUCLEOTIDE SEQUENCE [LARGE SCALE GENOMIC DNA]</scope>
</reference>
<feature type="domain" description="FAD-binding PCMH-type" evidence="6">
    <location>
        <begin position="37"/>
        <end position="215"/>
    </location>
</feature>
<dbReference type="SUPFAM" id="SSF56176">
    <property type="entry name" value="FAD-binding/transporter-associated domain-like"/>
    <property type="match status" value="1"/>
</dbReference>
<accession>A0A1F4UG80</accession>
<dbReference type="InterPro" id="IPR051914">
    <property type="entry name" value="FAD-linked_OxidoTrans_Type4"/>
</dbReference>
<name>A0A1F4UG80_UNCW3</name>
<dbReference type="PROSITE" id="PS51387">
    <property type="entry name" value="FAD_PCMH"/>
    <property type="match status" value="1"/>
</dbReference>
<evidence type="ECO:0000256" key="4">
    <source>
        <dbReference type="ARBA" id="ARBA00022827"/>
    </source>
</evidence>
<keyword evidence="4" id="KW-0274">FAD</keyword>
<feature type="non-terminal residue" evidence="7">
    <location>
        <position position="494"/>
    </location>
</feature>
<dbReference type="EMBL" id="MEUM01000002">
    <property type="protein sequence ID" value="OGC43922.1"/>
    <property type="molecule type" value="Genomic_DNA"/>
</dbReference>
<dbReference type="FunFam" id="1.10.45.10:FF:000001">
    <property type="entry name" value="D-lactate dehydrogenase mitochondrial"/>
    <property type="match status" value="1"/>
</dbReference>
<evidence type="ECO:0000256" key="1">
    <source>
        <dbReference type="ARBA" id="ARBA00001974"/>
    </source>
</evidence>